<sequence length="720" mass="80074">MESGSISSELFFNETEFRVLIPNVSSETEPSPQEILSSPSRRFTFYDEHLKIYLYARIPHQLAGTGDEVQQAIDTFYNQLDVHLETSIVDSAPHPQPGAIPPPLQPSSSFSSSSFHHRSISQKLGNNPSSSAPSSPKAHKRELSYGQRGPMSAGIQPPQQPHEQSASLPFFSHTYNSRGKDPEPVIFEHEEAYCCIYSLTVPILYVKTRSSNPLLSFAFNVSYRPMTSTNNRPHQKDEDETETGKEDYDADLFETIDLLGGLSEDPVFASTPLHQRFVVEKHSRQSSGTFSQNGHSTSQLLTLRRHVREMIAVRSGVNVKMRTTNASVADKMVMMSIELENPLETSCVFVVDKVEVQVSNAVVSVAFSNEVKFPITLETLDQMVFLYNVTLLEDGSAKPPQQPPRMFPVRNRNTPAMPTHYQDDKLQPQRVSIQVYGAPLIDGVRAVPMRSKWNTMLDVTGMRQKRDEPDPRFSSLLQSSTNSFMASRSSTAASLSTSASMSPGARSVGSPLGQVMDGRKRMVMATNQPNTAGSGPQTPIGSHRTPLPAIAPGISGGRKAEAEIVDGIVVSFTVPANITVGKIFSLQIFIVNRSKHTRRFQVTIPNRKRQQSTAADSMVKTTLPPLPIEQDPIDPYMDEAEFLRRYFENETHEADIICLENNVRLSPLGPSTSQSVDVRFIAVKERLHTIDLIQLVDQDTGFVTNLRHVLEIFVDKRTDM</sequence>
<dbReference type="GO" id="GO:1990071">
    <property type="term" value="C:TRAPPII protein complex"/>
    <property type="evidence" value="ECO:0007669"/>
    <property type="project" value="InterPro"/>
</dbReference>
<evidence type="ECO:0000256" key="1">
    <source>
        <dbReference type="SAM" id="MobiDB-lite"/>
    </source>
</evidence>
<dbReference type="EMBL" id="JAEPRB010000294">
    <property type="protein sequence ID" value="KAG2217497.1"/>
    <property type="molecule type" value="Genomic_DNA"/>
</dbReference>
<organism evidence="3 4">
    <name type="scientific">Circinella minor</name>
    <dbReference type="NCBI Taxonomy" id="1195481"/>
    <lineage>
        <taxon>Eukaryota</taxon>
        <taxon>Fungi</taxon>
        <taxon>Fungi incertae sedis</taxon>
        <taxon>Mucoromycota</taxon>
        <taxon>Mucoromycotina</taxon>
        <taxon>Mucoromycetes</taxon>
        <taxon>Mucorales</taxon>
        <taxon>Lichtheimiaceae</taxon>
        <taxon>Circinella</taxon>
    </lineage>
</organism>
<evidence type="ECO:0000259" key="2">
    <source>
        <dbReference type="Pfam" id="PF12735"/>
    </source>
</evidence>
<dbReference type="InterPro" id="IPR055420">
    <property type="entry name" value="IgD3_Trs65"/>
</dbReference>
<dbReference type="InterPro" id="IPR024662">
    <property type="entry name" value="Trs65"/>
</dbReference>
<reference evidence="3 4" key="1">
    <citation type="submission" date="2020-12" db="EMBL/GenBank/DDBJ databases">
        <title>Metabolic potential, ecology and presence of endohyphal bacteria is reflected in genomic diversity of Mucoromycotina.</title>
        <authorList>
            <person name="Muszewska A."/>
            <person name="Okrasinska A."/>
            <person name="Steczkiewicz K."/>
            <person name="Drgas O."/>
            <person name="Orlowska M."/>
            <person name="Perlinska-Lenart U."/>
            <person name="Aleksandrzak-Piekarczyk T."/>
            <person name="Szatraj K."/>
            <person name="Zielenkiewicz U."/>
            <person name="Pilsyk S."/>
            <person name="Malc E."/>
            <person name="Mieczkowski P."/>
            <person name="Kruszewska J.S."/>
            <person name="Biernat P."/>
            <person name="Pawlowska J."/>
        </authorList>
    </citation>
    <scope>NUCLEOTIDE SEQUENCE [LARGE SCALE GENOMIC DNA]</scope>
    <source>
        <strain evidence="3 4">CBS 142.35</strain>
    </source>
</reference>
<dbReference type="OrthoDB" id="538223at2759"/>
<evidence type="ECO:0000313" key="4">
    <source>
        <dbReference type="Proteomes" id="UP000646827"/>
    </source>
</evidence>
<comment type="caution">
    <text evidence="3">The sequence shown here is derived from an EMBL/GenBank/DDBJ whole genome shotgun (WGS) entry which is preliminary data.</text>
</comment>
<dbReference type="GO" id="GO:0005802">
    <property type="term" value="C:trans-Golgi network"/>
    <property type="evidence" value="ECO:0007669"/>
    <property type="project" value="TreeGrafter"/>
</dbReference>
<feature type="region of interest" description="Disordered" evidence="1">
    <location>
        <begin position="225"/>
        <end position="246"/>
    </location>
</feature>
<keyword evidence="4" id="KW-1185">Reference proteome</keyword>
<feature type="domain" description="Trafficking protein particle complex II-specific subunit 65 IgD3" evidence="2">
    <location>
        <begin position="566"/>
        <end position="713"/>
    </location>
</feature>
<evidence type="ECO:0000313" key="3">
    <source>
        <dbReference type="EMBL" id="KAG2217497.1"/>
    </source>
</evidence>
<dbReference type="PANTHER" id="PTHR28159">
    <property type="entry name" value="TRAFFICKING PROTEIN PARTICLE COMPLEX II-SPECIFIC SUBUNIT 65"/>
    <property type="match status" value="1"/>
</dbReference>
<proteinExistence type="predicted"/>
<dbReference type="Proteomes" id="UP000646827">
    <property type="component" value="Unassembled WGS sequence"/>
</dbReference>
<dbReference type="AlphaFoldDB" id="A0A8H7RWG2"/>
<name>A0A8H7RWG2_9FUNG</name>
<feature type="compositionally biased region" description="Basic and acidic residues" evidence="1">
    <location>
        <begin position="234"/>
        <end position="246"/>
    </location>
</feature>
<dbReference type="Pfam" id="PF12735">
    <property type="entry name" value="IgD3_Trs65"/>
    <property type="match status" value="1"/>
</dbReference>
<gene>
    <name evidence="3" type="ORF">INT45_012615</name>
</gene>
<feature type="compositionally biased region" description="Pro residues" evidence="1">
    <location>
        <begin position="94"/>
        <end position="105"/>
    </location>
</feature>
<accession>A0A8H7RWG2</accession>
<protein>
    <recommendedName>
        <fullName evidence="2">Trafficking protein particle complex II-specific subunit 65 IgD3 domain-containing protein</fullName>
    </recommendedName>
</protein>
<feature type="region of interest" description="Disordered" evidence="1">
    <location>
        <begin position="89"/>
        <end position="166"/>
    </location>
</feature>
<dbReference type="GO" id="GO:0006891">
    <property type="term" value="P:intra-Golgi vesicle-mediated transport"/>
    <property type="evidence" value="ECO:0007669"/>
    <property type="project" value="InterPro"/>
</dbReference>
<dbReference type="PANTHER" id="PTHR28159:SF1">
    <property type="entry name" value="TRAFFICKING PROTEIN PARTICLE COMPLEX II-SPECIFIC SUBUNIT 65"/>
    <property type="match status" value="1"/>
</dbReference>